<dbReference type="PROSITE" id="PS51257">
    <property type="entry name" value="PROKAR_LIPOPROTEIN"/>
    <property type="match status" value="1"/>
</dbReference>
<dbReference type="InterPro" id="IPR040761">
    <property type="entry name" value="Tli4_N"/>
</dbReference>
<gene>
    <name evidence="3" type="ORF">VSR73_21635</name>
</gene>
<dbReference type="Pfam" id="PF18426">
    <property type="entry name" value="Tli4_C"/>
    <property type="match status" value="1"/>
</dbReference>
<evidence type="ECO:0000313" key="3">
    <source>
        <dbReference type="EMBL" id="MEM5423659.1"/>
    </source>
</evidence>
<dbReference type="Pfam" id="PF18443">
    <property type="entry name" value="Tli4_N"/>
    <property type="match status" value="1"/>
</dbReference>
<evidence type="ECO:0000259" key="2">
    <source>
        <dbReference type="Pfam" id="PF18443"/>
    </source>
</evidence>
<feature type="domain" description="Tle cognate immunity protein 4 N-terminal" evidence="2">
    <location>
        <begin position="44"/>
        <end position="191"/>
    </location>
</feature>
<reference evidence="3 4" key="1">
    <citation type="submission" date="2024-01" db="EMBL/GenBank/DDBJ databases">
        <title>The diversity of rhizobia nodulating Mimosa spp. in eleven states of Brazil covering several biomes is determined by host plant, location, and edaphic factors.</title>
        <authorList>
            <person name="Rouws L."/>
            <person name="Barauna A."/>
            <person name="Beukes C."/>
            <person name="De Faria S.M."/>
            <person name="Gross E."/>
            <person name="Dos Reis Junior F.B."/>
            <person name="Simon M."/>
            <person name="Maluk M."/>
            <person name="Odee D.W."/>
            <person name="Kenicer G."/>
            <person name="Young J.P.W."/>
            <person name="Reis V.M."/>
            <person name="Zilli J."/>
            <person name="James E.K."/>
        </authorList>
    </citation>
    <scope>NUCLEOTIDE SEQUENCE [LARGE SCALE GENOMIC DNA]</scope>
    <source>
        <strain evidence="3 4">JPY167</strain>
    </source>
</reference>
<comment type="caution">
    <text evidence="3">The sequence shown here is derived from an EMBL/GenBank/DDBJ whole genome shotgun (WGS) entry which is preliminary data.</text>
</comment>
<proteinExistence type="predicted"/>
<dbReference type="EMBL" id="JAYMRV010000006">
    <property type="protein sequence ID" value="MEM5423659.1"/>
    <property type="molecule type" value="Genomic_DNA"/>
</dbReference>
<accession>A0ABU9RUB3</accession>
<dbReference type="Proteomes" id="UP001489897">
    <property type="component" value="Unassembled WGS sequence"/>
</dbReference>
<dbReference type="RefSeq" id="WP_342948255.1">
    <property type="nucleotide sequence ID" value="NZ_JAYMRV010000006.1"/>
</dbReference>
<protein>
    <submittedName>
        <fullName evidence="3">T6SS immunity protein Tli4 family protein</fullName>
    </submittedName>
</protein>
<feature type="domain" description="Tle cognate immunity protein 4 C-terminal" evidence="1">
    <location>
        <begin position="195"/>
        <end position="355"/>
    </location>
</feature>
<organism evidence="3 4">
    <name type="scientific">Paraburkholderia ferrariae</name>
    <dbReference type="NCBI Taxonomy" id="386056"/>
    <lineage>
        <taxon>Bacteria</taxon>
        <taxon>Pseudomonadati</taxon>
        <taxon>Pseudomonadota</taxon>
        <taxon>Betaproteobacteria</taxon>
        <taxon>Burkholderiales</taxon>
        <taxon>Burkholderiaceae</taxon>
        <taxon>Paraburkholderia</taxon>
    </lineage>
</organism>
<sequence>MLNIRAGAWLFVLPILVISACGRQPATLNEQEKHKVNELTLNLKPRCIGRYVIDMPMDALVSGGAKVQGVIIEPKAMTHEEYLGEVARRKVELSGTKSIDAYPFLYADDQVDGPDTHYFLYRGNVSDGPANRVFEVYKWDHGYRFKLGIVGIDFLHPDQTDAPSIKAMAVKNDVPQKTRLIFDIVKRLRWRAEDEIPAEQGLCFLGAFLPGKARAEEYAWAQYVLIGNRDVSIGFDSDSSIQEPNTLLQRGDQIDAGLKSIGGGTIRKGKVALPGIDAEEWLVSDKSDRGVPRSTLTLEANSMTSSVEAPLLTLDFQTGSPNAFTDSPVDAASMSEGEAVALWDVISRSLRPRPNGF</sequence>
<dbReference type="InterPro" id="IPR041290">
    <property type="entry name" value="Tli4_C"/>
</dbReference>
<name>A0ABU9RUB3_9BURK</name>
<evidence type="ECO:0000313" key="4">
    <source>
        <dbReference type="Proteomes" id="UP001489897"/>
    </source>
</evidence>
<evidence type="ECO:0000259" key="1">
    <source>
        <dbReference type="Pfam" id="PF18426"/>
    </source>
</evidence>
<keyword evidence="4" id="KW-1185">Reference proteome</keyword>